<dbReference type="InterPro" id="IPR003439">
    <property type="entry name" value="ABC_transporter-like_ATP-bd"/>
</dbReference>
<evidence type="ECO:0000256" key="1">
    <source>
        <dbReference type="ARBA" id="ARBA00004651"/>
    </source>
</evidence>
<gene>
    <name evidence="10" type="ORF">LACZS2_000300</name>
</gene>
<dbReference type="SMART" id="SM00382">
    <property type="entry name" value="AAA"/>
    <property type="match status" value="1"/>
</dbReference>
<proteinExistence type="predicted"/>
<dbReference type="Gene3D" id="3.40.50.300">
    <property type="entry name" value="P-loop containing nucleotide triphosphate hydrolases"/>
    <property type="match status" value="1"/>
</dbReference>
<dbReference type="AlphaFoldDB" id="A0ABD7Z9Q6"/>
<feature type="transmembrane region" description="Helical" evidence="7">
    <location>
        <begin position="239"/>
        <end position="261"/>
    </location>
</feature>
<keyword evidence="2 7" id="KW-0812">Transmembrane</keyword>
<dbReference type="InterPro" id="IPR036640">
    <property type="entry name" value="ABC1_TM_sf"/>
</dbReference>
<sequence>MKILLRDFFKYKVRIVMLVVIGVLIALTAVCTFLVPISIQSLTNDIASGKSFRREGIQIGIVCGLSLLIPLFDFLIEIIRTKISSSFQIVIIEQYFKNLISQDAYFFEKNQSSELAEQLKYDSKKIASIFSRENCNLLTDVFVLISSLLGIMRINWWYVLLLPVILLARSISIEPFSKRIKSETESYIDQTKSAFGKIESVLGAAITVKLSQYDVFKKAIYDLQADVVERERKLEMLDAGNALTGQLMSFCSVVSFILISVATDDNFSLGTLVATLTYIGFLFDAISNLANYRVILSGIRPSLDRLNYLSPSSSNDNIYENSSKITSISLRNISIHSPNFNQTFSGNLVLRTGSLLFLVGPNGSGKTTILKSLTSLFPSSADRIIINGQELNNLDDYRCYLKHIAFSLQTADYIEDSLEANISLFVNDTSQQITLEKLSCKNRSILEKWFSDLQELSCISIKNWSGGQRQKLSLLRTILSDRDVLLFDEPTSYLDWQTAEEFVSLVKELESFHIVVIVTHDPNLLNISHREYVVEGDK</sequence>
<dbReference type="Proteomes" id="UP001229832">
    <property type="component" value="Chromosome"/>
</dbReference>
<dbReference type="EMBL" id="CP132485">
    <property type="protein sequence ID" value="WLV83907.1"/>
    <property type="molecule type" value="Genomic_DNA"/>
</dbReference>
<feature type="transmembrane region" description="Helical" evidence="7">
    <location>
        <begin position="15"/>
        <end position="37"/>
    </location>
</feature>
<dbReference type="GeneID" id="93268026"/>
<accession>A0ABD7Z9Q6</accession>
<feature type="domain" description="ABC transporter" evidence="8">
    <location>
        <begin position="328"/>
        <end position="538"/>
    </location>
</feature>
<dbReference type="PANTHER" id="PTHR43394">
    <property type="entry name" value="ATP-DEPENDENT PERMEASE MDL1, MITOCHONDRIAL"/>
    <property type="match status" value="1"/>
</dbReference>
<evidence type="ECO:0000259" key="9">
    <source>
        <dbReference type="PROSITE" id="PS50929"/>
    </source>
</evidence>
<keyword evidence="6 7" id="KW-0472">Membrane</keyword>
<dbReference type="InterPro" id="IPR027417">
    <property type="entry name" value="P-loop_NTPase"/>
</dbReference>
<comment type="subcellular location">
    <subcellularLocation>
        <location evidence="1">Cell membrane</location>
        <topology evidence="1">Multi-pass membrane protein</topology>
    </subcellularLocation>
</comment>
<evidence type="ECO:0000256" key="6">
    <source>
        <dbReference type="ARBA" id="ARBA00023136"/>
    </source>
</evidence>
<feature type="transmembrane region" description="Helical" evidence="7">
    <location>
        <begin position="157"/>
        <end position="176"/>
    </location>
</feature>
<dbReference type="PROSITE" id="PS50893">
    <property type="entry name" value="ABC_TRANSPORTER_2"/>
    <property type="match status" value="1"/>
</dbReference>
<dbReference type="PANTHER" id="PTHR43394:SF1">
    <property type="entry name" value="ATP-BINDING CASSETTE SUB-FAMILY B MEMBER 10, MITOCHONDRIAL"/>
    <property type="match status" value="1"/>
</dbReference>
<keyword evidence="5 7" id="KW-1133">Transmembrane helix</keyword>
<evidence type="ECO:0000313" key="10">
    <source>
        <dbReference type="EMBL" id="WLV83907.1"/>
    </source>
</evidence>
<reference evidence="10 11" key="1">
    <citation type="submission" date="2023-08" db="EMBL/GenBank/DDBJ databases">
        <authorList>
            <person name="Buchebner-Jance M."/>
        </authorList>
    </citation>
    <scope>NUCLEOTIDE SEQUENCE [LARGE SCALE GENOMIC DNA]</scope>
    <source>
        <strain evidence="10 11">NCIMB 15475</strain>
    </source>
</reference>
<evidence type="ECO:0000256" key="4">
    <source>
        <dbReference type="ARBA" id="ARBA00022840"/>
    </source>
</evidence>
<dbReference type="PROSITE" id="PS50929">
    <property type="entry name" value="ABC_TM1F"/>
    <property type="match status" value="1"/>
</dbReference>
<dbReference type="InterPro" id="IPR011527">
    <property type="entry name" value="ABC1_TM_dom"/>
</dbReference>
<organism evidence="10 11">
    <name type="scientific">Lacticaseibacillus zeae subsp. silagei</name>
    <dbReference type="NCBI Taxonomy" id="3068307"/>
    <lineage>
        <taxon>Bacteria</taxon>
        <taxon>Bacillati</taxon>
        <taxon>Bacillota</taxon>
        <taxon>Bacilli</taxon>
        <taxon>Lactobacillales</taxon>
        <taxon>Lactobacillaceae</taxon>
        <taxon>Lacticaseibacillus</taxon>
    </lineage>
</organism>
<dbReference type="GO" id="GO:0005524">
    <property type="term" value="F:ATP binding"/>
    <property type="evidence" value="ECO:0007669"/>
    <property type="project" value="UniProtKB-KW"/>
</dbReference>
<keyword evidence="4 10" id="KW-0067">ATP-binding</keyword>
<evidence type="ECO:0000259" key="8">
    <source>
        <dbReference type="PROSITE" id="PS50893"/>
    </source>
</evidence>
<feature type="transmembrane region" description="Helical" evidence="7">
    <location>
        <begin position="267"/>
        <end position="290"/>
    </location>
</feature>
<dbReference type="GO" id="GO:0005886">
    <property type="term" value="C:plasma membrane"/>
    <property type="evidence" value="ECO:0007669"/>
    <property type="project" value="UniProtKB-SubCell"/>
</dbReference>
<dbReference type="InterPro" id="IPR039421">
    <property type="entry name" value="Type_1_exporter"/>
</dbReference>
<keyword evidence="3" id="KW-0547">Nucleotide-binding</keyword>
<evidence type="ECO:0000313" key="11">
    <source>
        <dbReference type="Proteomes" id="UP001229832"/>
    </source>
</evidence>
<feature type="domain" description="ABC transmembrane type-1" evidence="9">
    <location>
        <begin position="19"/>
        <end position="298"/>
    </location>
</feature>
<protein>
    <submittedName>
        <fullName evidence="10">ABC transporter ATP-binding protein</fullName>
    </submittedName>
</protein>
<dbReference type="Pfam" id="PF00005">
    <property type="entry name" value="ABC_tran"/>
    <property type="match status" value="1"/>
</dbReference>
<dbReference type="Pfam" id="PF00664">
    <property type="entry name" value="ABC_membrane"/>
    <property type="match status" value="1"/>
</dbReference>
<dbReference type="Gene3D" id="1.20.1560.10">
    <property type="entry name" value="ABC transporter type 1, transmembrane domain"/>
    <property type="match status" value="1"/>
</dbReference>
<dbReference type="SUPFAM" id="SSF90123">
    <property type="entry name" value="ABC transporter transmembrane region"/>
    <property type="match status" value="1"/>
</dbReference>
<evidence type="ECO:0000256" key="2">
    <source>
        <dbReference type="ARBA" id="ARBA00022692"/>
    </source>
</evidence>
<dbReference type="RefSeq" id="WP_070652322.1">
    <property type="nucleotide sequence ID" value="NZ_CP132484.1"/>
</dbReference>
<dbReference type="InterPro" id="IPR003593">
    <property type="entry name" value="AAA+_ATPase"/>
</dbReference>
<evidence type="ECO:0000256" key="3">
    <source>
        <dbReference type="ARBA" id="ARBA00022741"/>
    </source>
</evidence>
<name>A0ABD7Z9Q6_LACZE</name>
<keyword evidence="11" id="KW-1185">Reference proteome</keyword>
<evidence type="ECO:0000256" key="7">
    <source>
        <dbReference type="SAM" id="Phobius"/>
    </source>
</evidence>
<feature type="transmembrane region" description="Helical" evidence="7">
    <location>
        <begin position="57"/>
        <end position="76"/>
    </location>
</feature>
<dbReference type="SUPFAM" id="SSF52540">
    <property type="entry name" value="P-loop containing nucleoside triphosphate hydrolases"/>
    <property type="match status" value="1"/>
</dbReference>
<evidence type="ECO:0000256" key="5">
    <source>
        <dbReference type="ARBA" id="ARBA00022989"/>
    </source>
</evidence>